<dbReference type="InterPro" id="IPR036390">
    <property type="entry name" value="WH_DNA-bd_sf"/>
</dbReference>
<dbReference type="Pfam" id="PF03466">
    <property type="entry name" value="LysR_substrate"/>
    <property type="match status" value="1"/>
</dbReference>
<evidence type="ECO:0000256" key="4">
    <source>
        <dbReference type="ARBA" id="ARBA00023163"/>
    </source>
</evidence>
<dbReference type="Pfam" id="PF00126">
    <property type="entry name" value="HTH_1"/>
    <property type="match status" value="1"/>
</dbReference>
<dbReference type="EMBL" id="AP022871">
    <property type="protein sequence ID" value="BCB89776.1"/>
    <property type="molecule type" value="Genomic_DNA"/>
</dbReference>
<dbReference type="CDD" id="cd05466">
    <property type="entry name" value="PBP2_LTTR_substrate"/>
    <property type="match status" value="1"/>
</dbReference>
<dbReference type="Gene3D" id="3.40.190.10">
    <property type="entry name" value="Periplasmic binding protein-like II"/>
    <property type="match status" value="2"/>
</dbReference>
<comment type="similarity">
    <text evidence="1">Belongs to the LysR transcriptional regulatory family.</text>
</comment>
<feature type="compositionally biased region" description="Low complexity" evidence="5">
    <location>
        <begin position="295"/>
        <end position="314"/>
    </location>
</feature>
<evidence type="ECO:0000259" key="6">
    <source>
        <dbReference type="PROSITE" id="PS50931"/>
    </source>
</evidence>
<dbReference type="Proteomes" id="UP000503011">
    <property type="component" value="Chromosome"/>
</dbReference>
<protein>
    <submittedName>
        <fullName evidence="7">LysR family transcriptional regulator</fullName>
    </submittedName>
</protein>
<organism evidence="7 8">
    <name type="scientific">Phytohabitans suffuscus</name>
    <dbReference type="NCBI Taxonomy" id="624315"/>
    <lineage>
        <taxon>Bacteria</taxon>
        <taxon>Bacillati</taxon>
        <taxon>Actinomycetota</taxon>
        <taxon>Actinomycetes</taxon>
        <taxon>Micromonosporales</taxon>
        <taxon>Micromonosporaceae</taxon>
    </lineage>
</organism>
<keyword evidence="3" id="KW-0238">DNA-binding</keyword>
<keyword evidence="2" id="KW-0805">Transcription regulation</keyword>
<dbReference type="InterPro" id="IPR005119">
    <property type="entry name" value="LysR_subst-bd"/>
</dbReference>
<feature type="region of interest" description="Disordered" evidence="5">
    <location>
        <begin position="289"/>
        <end position="323"/>
    </location>
</feature>
<dbReference type="GO" id="GO:0003700">
    <property type="term" value="F:DNA-binding transcription factor activity"/>
    <property type="evidence" value="ECO:0007669"/>
    <property type="project" value="InterPro"/>
</dbReference>
<evidence type="ECO:0000256" key="5">
    <source>
        <dbReference type="SAM" id="MobiDB-lite"/>
    </source>
</evidence>
<reference evidence="7 8" key="1">
    <citation type="submission" date="2020-03" db="EMBL/GenBank/DDBJ databases">
        <title>Whole genome shotgun sequence of Phytohabitans suffuscus NBRC 105367.</title>
        <authorList>
            <person name="Komaki H."/>
            <person name="Tamura T."/>
        </authorList>
    </citation>
    <scope>NUCLEOTIDE SEQUENCE [LARGE SCALE GENOMIC DNA]</scope>
    <source>
        <strain evidence="7 8">NBRC 105367</strain>
    </source>
</reference>
<reference evidence="7 8" key="2">
    <citation type="submission" date="2020-03" db="EMBL/GenBank/DDBJ databases">
        <authorList>
            <person name="Ichikawa N."/>
            <person name="Kimura A."/>
            <person name="Kitahashi Y."/>
            <person name="Uohara A."/>
        </authorList>
    </citation>
    <scope>NUCLEOTIDE SEQUENCE [LARGE SCALE GENOMIC DNA]</scope>
    <source>
        <strain evidence="7 8">NBRC 105367</strain>
    </source>
</reference>
<evidence type="ECO:0000256" key="1">
    <source>
        <dbReference type="ARBA" id="ARBA00009437"/>
    </source>
</evidence>
<dbReference type="KEGG" id="psuu:Psuf_070890"/>
<keyword evidence="4" id="KW-0804">Transcription</keyword>
<evidence type="ECO:0000313" key="7">
    <source>
        <dbReference type="EMBL" id="BCB89776.1"/>
    </source>
</evidence>
<dbReference type="AlphaFoldDB" id="A0A6F8YUP8"/>
<sequence>MELRTLASFVAVATAASVSGAARQLHITQPALSRQIHQLERELAVDLFTRGGGRLALSAAGRQFLPLAREVLKRAADAERAAATIAAGRLEQVTIAAPTTTLTDVIAPFVATFGPADPVPNVLDTTGQPVAAALHLGADLVVTTEPPPDTLAHTAVAVLPVWAYVPPDHRWHASQQVDVEELVTETVIALSPAFKARDILDHALERAGVTAHRLIECTNPQVAQALAAAGRGVAVVTDDPRFDLCGIRLRQNGEALRIHLHATWDTGHHAHALLGELAQRLREFCVERYGPQTLPDPGGRLSPPRPGRGSPQPDAVAPGRSGP</sequence>
<evidence type="ECO:0000313" key="8">
    <source>
        <dbReference type="Proteomes" id="UP000503011"/>
    </source>
</evidence>
<keyword evidence="8" id="KW-1185">Reference proteome</keyword>
<dbReference type="FunFam" id="1.10.10.10:FF:000001">
    <property type="entry name" value="LysR family transcriptional regulator"/>
    <property type="match status" value="1"/>
</dbReference>
<accession>A0A6F8YUP8</accession>
<dbReference type="SUPFAM" id="SSF53850">
    <property type="entry name" value="Periplasmic binding protein-like II"/>
    <property type="match status" value="1"/>
</dbReference>
<evidence type="ECO:0000256" key="2">
    <source>
        <dbReference type="ARBA" id="ARBA00023015"/>
    </source>
</evidence>
<feature type="domain" description="HTH lysR-type" evidence="6">
    <location>
        <begin position="1"/>
        <end position="58"/>
    </location>
</feature>
<dbReference type="GO" id="GO:0000976">
    <property type="term" value="F:transcription cis-regulatory region binding"/>
    <property type="evidence" value="ECO:0007669"/>
    <property type="project" value="TreeGrafter"/>
</dbReference>
<dbReference type="SUPFAM" id="SSF46785">
    <property type="entry name" value="Winged helix' DNA-binding domain"/>
    <property type="match status" value="1"/>
</dbReference>
<gene>
    <name evidence="7" type="ORF">Psuf_070890</name>
</gene>
<name>A0A6F8YUP8_9ACTN</name>
<dbReference type="PROSITE" id="PS50931">
    <property type="entry name" value="HTH_LYSR"/>
    <property type="match status" value="1"/>
</dbReference>
<dbReference type="PANTHER" id="PTHR30126:SF40">
    <property type="entry name" value="HTH-TYPE TRANSCRIPTIONAL REGULATOR GLTR"/>
    <property type="match status" value="1"/>
</dbReference>
<dbReference type="RefSeq" id="WP_173161788.1">
    <property type="nucleotide sequence ID" value="NZ_AP022871.1"/>
</dbReference>
<dbReference type="InterPro" id="IPR000847">
    <property type="entry name" value="LysR_HTH_N"/>
</dbReference>
<dbReference type="PRINTS" id="PR00039">
    <property type="entry name" value="HTHLYSR"/>
</dbReference>
<dbReference type="PANTHER" id="PTHR30126">
    <property type="entry name" value="HTH-TYPE TRANSCRIPTIONAL REGULATOR"/>
    <property type="match status" value="1"/>
</dbReference>
<dbReference type="InterPro" id="IPR036388">
    <property type="entry name" value="WH-like_DNA-bd_sf"/>
</dbReference>
<proteinExistence type="inferred from homology"/>
<evidence type="ECO:0000256" key="3">
    <source>
        <dbReference type="ARBA" id="ARBA00023125"/>
    </source>
</evidence>
<dbReference type="Gene3D" id="1.10.10.10">
    <property type="entry name" value="Winged helix-like DNA-binding domain superfamily/Winged helix DNA-binding domain"/>
    <property type="match status" value="1"/>
</dbReference>